<proteinExistence type="predicted"/>
<dbReference type="EMBL" id="CP031264">
    <property type="protein sequence ID" value="AXI80256.1"/>
    <property type="molecule type" value="Genomic_DNA"/>
</dbReference>
<feature type="region of interest" description="Disordered" evidence="1">
    <location>
        <begin position="216"/>
        <end position="269"/>
    </location>
</feature>
<dbReference type="AlphaFoldDB" id="A0A345T2Q1"/>
<evidence type="ECO:0000256" key="1">
    <source>
        <dbReference type="SAM" id="MobiDB-lite"/>
    </source>
</evidence>
<keyword evidence="3" id="KW-1185">Reference proteome</keyword>
<dbReference type="Proteomes" id="UP000249340">
    <property type="component" value="Chromosome"/>
</dbReference>
<evidence type="ECO:0008006" key="4">
    <source>
        <dbReference type="Google" id="ProtNLM"/>
    </source>
</evidence>
<dbReference type="KEGG" id="stri:C7M71_025525"/>
<name>A0A345T2Q1_9ACTN</name>
<feature type="compositionally biased region" description="Pro residues" evidence="1">
    <location>
        <begin position="224"/>
        <end position="237"/>
    </location>
</feature>
<organism evidence="2 3">
    <name type="scientific">Peterkaempfera bronchialis</name>
    <dbReference type="NCBI Taxonomy" id="2126346"/>
    <lineage>
        <taxon>Bacteria</taxon>
        <taxon>Bacillati</taxon>
        <taxon>Actinomycetota</taxon>
        <taxon>Actinomycetes</taxon>
        <taxon>Kitasatosporales</taxon>
        <taxon>Streptomycetaceae</taxon>
        <taxon>Peterkaempfera</taxon>
    </lineage>
</organism>
<protein>
    <recommendedName>
        <fullName evidence="4">Lipoprotein</fullName>
    </recommendedName>
</protein>
<accession>A0A345T2Q1</accession>
<gene>
    <name evidence="2" type="ORF">C7M71_025525</name>
</gene>
<evidence type="ECO:0000313" key="3">
    <source>
        <dbReference type="Proteomes" id="UP000249340"/>
    </source>
</evidence>
<evidence type="ECO:0000313" key="2">
    <source>
        <dbReference type="EMBL" id="AXI80256.1"/>
    </source>
</evidence>
<dbReference type="OrthoDB" id="4336783at2"/>
<sequence length="269" mass="27331">MALAMAGAVLAVGCGAPGQLHDGGRTRPVAVRPTPQPLWPAAKVAATPTPRARGGLSAPSPIPGITVASADIRTVSVTKLLAGDPALERDERAVLPTCPNCDLLPPQYRDLTGDGRPELITALVTPGDRAVLHVYTLKGTQIVPILNLPVSPGFTADTVGRDLVVQEPTTASIETSSRYQWDGSRLAFAARQIKATGPGSAVDALACIPGVADGTGADAEPSAVPSPAPVRMPPPTAAPELHPASPVQRGRAAQPVPSAAPGRDGGVAR</sequence>
<reference evidence="3" key="1">
    <citation type="submission" date="2018-07" db="EMBL/GenBank/DDBJ databases">
        <title>Streptacidiphilus bronchialis DSM 106435 chromosome.</title>
        <authorList>
            <person name="Batra D."/>
            <person name="Gulvik C.A."/>
        </authorList>
    </citation>
    <scope>NUCLEOTIDE SEQUENCE [LARGE SCALE GENOMIC DNA]</scope>
    <source>
        <strain evidence="3">DSM 106435</strain>
    </source>
</reference>